<accession>A0A1Z5KED6</accession>
<dbReference type="Proteomes" id="UP000198406">
    <property type="component" value="Unassembled WGS sequence"/>
</dbReference>
<dbReference type="EMBL" id="BDSP01000207">
    <property type="protein sequence ID" value="GAX24318.1"/>
    <property type="molecule type" value="Genomic_DNA"/>
</dbReference>
<comment type="caution">
    <text evidence="1">The sequence shown here is derived from an EMBL/GenBank/DDBJ whole genome shotgun (WGS) entry which is preliminary data.</text>
</comment>
<gene>
    <name evidence="1" type="ORF">FisN_4Lh434</name>
</gene>
<proteinExistence type="predicted"/>
<organism evidence="1 2">
    <name type="scientific">Fistulifera solaris</name>
    <name type="common">Oleaginous diatom</name>
    <dbReference type="NCBI Taxonomy" id="1519565"/>
    <lineage>
        <taxon>Eukaryota</taxon>
        <taxon>Sar</taxon>
        <taxon>Stramenopiles</taxon>
        <taxon>Ochrophyta</taxon>
        <taxon>Bacillariophyta</taxon>
        <taxon>Bacillariophyceae</taxon>
        <taxon>Bacillariophycidae</taxon>
        <taxon>Naviculales</taxon>
        <taxon>Naviculaceae</taxon>
        <taxon>Fistulifera</taxon>
    </lineage>
</organism>
<dbReference type="AlphaFoldDB" id="A0A1Z5KED6"/>
<dbReference type="OrthoDB" id="56666at2759"/>
<evidence type="ECO:0000313" key="2">
    <source>
        <dbReference type="Proteomes" id="UP000198406"/>
    </source>
</evidence>
<sequence>MWHVACNLWFHPKPLETDDLCVTMIKIYKGQTGIDAMCTAAAAASGRLLVSTTSDSKYLRVNEIKERTPSQSRQESAVPGYGRQLAAPTCQASFSPEFADDSGSGTSYDTLMAAVEGPYLFGGKKKRSDGDAYAALFIGYLTALNAAAAATGIPVADNLAQISLSATQSTVESLNVHDGGIDSTEIQAAFENSQKILTQTCNLISQVNTFETTATTRFGNIDAAISTFQATVNTRFNTVDASITTLTNNVAVGFDTTYARFDSVDSDLATLSSAVSTGFTNVYERFDQVEALVNSRLDAIEATLEARFTQLDDLLAIVRTLLITPDGRRTAWNNPTLICDGSPTGNCATVPNFP</sequence>
<reference evidence="1 2" key="1">
    <citation type="journal article" date="2015" name="Plant Cell">
        <title>Oil accumulation by the oleaginous diatom Fistulifera solaris as revealed by the genome and transcriptome.</title>
        <authorList>
            <person name="Tanaka T."/>
            <person name="Maeda Y."/>
            <person name="Veluchamy A."/>
            <person name="Tanaka M."/>
            <person name="Abida H."/>
            <person name="Marechal E."/>
            <person name="Bowler C."/>
            <person name="Muto M."/>
            <person name="Sunaga Y."/>
            <person name="Tanaka M."/>
            <person name="Yoshino T."/>
            <person name="Taniguchi T."/>
            <person name="Fukuda Y."/>
            <person name="Nemoto M."/>
            <person name="Matsumoto M."/>
            <person name="Wong P.S."/>
            <person name="Aburatani S."/>
            <person name="Fujibuchi W."/>
        </authorList>
    </citation>
    <scope>NUCLEOTIDE SEQUENCE [LARGE SCALE GENOMIC DNA]</scope>
    <source>
        <strain evidence="1 2">JPCC DA0580</strain>
    </source>
</reference>
<keyword evidence="2" id="KW-1185">Reference proteome</keyword>
<name>A0A1Z5KED6_FISSO</name>
<protein>
    <submittedName>
        <fullName evidence="1">Uncharacterized protein</fullName>
    </submittedName>
</protein>
<evidence type="ECO:0000313" key="1">
    <source>
        <dbReference type="EMBL" id="GAX24318.1"/>
    </source>
</evidence>
<dbReference type="InParanoid" id="A0A1Z5KED6"/>